<dbReference type="PANTHER" id="PTHR43585">
    <property type="entry name" value="FUMIPYRROLE BIOSYNTHESIS PROTEIN C"/>
    <property type="match status" value="1"/>
</dbReference>
<accession>M6Y9Y9</accession>
<keyword evidence="2 4" id="KW-0547">Nucleotide-binding</keyword>
<evidence type="ECO:0000313" key="7">
    <source>
        <dbReference type="Proteomes" id="UP000012138"/>
    </source>
</evidence>
<evidence type="ECO:0000313" key="6">
    <source>
        <dbReference type="EMBL" id="EMO90550.1"/>
    </source>
</evidence>
<dbReference type="EMBL" id="AKXB02000038">
    <property type="protein sequence ID" value="EMO90550.1"/>
    <property type="molecule type" value="Genomic_DNA"/>
</dbReference>
<keyword evidence="1" id="KW-0436">Ligase</keyword>
<sequence>MAISLGWEQEPFLVNLAKRNGFELYGLNYNNNYNKEIPFTRVECLDFRNISYAIQFAKQIKPDAVISDEDDYGMFLQAIISNEFGLPGPQIEQAQIACNKFIQRSVAREQGIKIPNFSLCKSSKDVLDFGEKNSYPLIIKPIDSRGSIGVSKIEHPEEINSKFLLALYSSPSLLTIVEQYIEGEHFNVDGYCFDGKGLKSLAVSQNSKLTESKGIINDSIVYGSTDSNIRKSLMKQAEKVANFFGYNFGFFHGEFIRSRETGEIFLTEMANRGGGILISQKILPFTTKLPLADIYINDCLGNSNLYDYYLESREDYARIDFVSLESGRVFKGLDKNPILEYEKDIIDIVPFLSIGDTIPKVENGSKRHIMILSSIRDEEKLNIVKSLVKSEVYSDE</sequence>
<keyword evidence="3 4" id="KW-0067">ATP-binding</keyword>
<dbReference type="Gene3D" id="3.40.50.20">
    <property type="match status" value="1"/>
</dbReference>
<dbReference type="Pfam" id="PF13535">
    <property type="entry name" value="ATP-grasp_4"/>
    <property type="match status" value="1"/>
</dbReference>
<evidence type="ECO:0000256" key="3">
    <source>
        <dbReference type="ARBA" id="ARBA00022840"/>
    </source>
</evidence>
<gene>
    <name evidence="6" type="ORF">LEP1GSC024_3772</name>
</gene>
<evidence type="ECO:0000256" key="1">
    <source>
        <dbReference type="ARBA" id="ARBA00022598"/>
    </source>
</evidence>
<evidence type="ECO:0000259" key="5">
    <source>
        <dbReference type="PROSITE" id="PS50975"/>
    </source>
</evidence>
<dbReference type="GO" id="GO:0005524">
    <property type="term" value="F:ATP binding"/>
    <property type="evidence" value="ECO:0007669"/>
    <property type="project" value="UniProtKB-UniRule"/>
</dbReference>
<dbReference type="PANTHER" id="PTHR43585:SF2">
    <property type="entry name" value="ATP-GRASP ENZYME FSQD"/>
    <property type="match status" value="1"/>
</dbReference>
<evidence type="ECO:0000256" key="2">
    <source>
        <dbReference type="ARBA" id="ARBA00022741"/>
    </source>
</evidence>
<dbReference type="InterPro" id="IPR052032">
    <property type="entry name" value="ATP-dep_AA_Ligase"/>
</dbReference>
<dbReference type="InterPro" id="IPR013815">
    <property type="entry name" value="ATP_grasp_subdomain_1"/>
</dbReference>
<dbReference type="SUPFAM" id="SSF56059">
    <property type="entry name" value="Glutathione synthetase ATP-binding domain-like"/>
    <property type="match status" value="1"/>
</dbReference>
<protein>
    <submittedName>
        <fullName evidence="6">ATP-grasp domain protein</fullName>
    </submittedName>
</protein>
<comment type="caution">
    <text evidence="6">The sequence shown here is derived from an EMBL/GenBank/DDBJ whole genome shotgun (WGS) entry which is preliminary data.</text>
</comment>
<dbReference type="Gene3D" id="3.30.1490.20">
    <property type="entry name" value="ATP-grasp fold, A domain"/>
    <property type="match status" value="1"/>
</dbReference>
<dbReference type="AlphaFoldDB" id="M6Y9Y9"/>
<name>M6Y9Y9_9LEPT</name>
<proteinExistence type="predicted"/>
<dbReference type="InterPro" id="IPR011761">
    <property type="entry name" value="ATP-grasp"/>
</dbReference>
<evidence type="ECO:0000256" key="4">
    <source>
        <dbReference type="PROSITE-ProRule" id="PRU00409"/>
    </source>
</evidence>
<organism evidence="6 7">
    <name type="scientific">Leptospira noguchii str. 2001034031</name>
    <dbReference type="NCBI Taxonomy" id="1193053"/>
    <lineage>
        <taxon>Bacteria</taxon>
        <taxon>Pseudomonadati</taxon>
        <taxon>Spirochaetota</taxon>
        <taxon>Spirochaetia</taxon>
        <taxon>Leptospirales</taxon>
        <taxon>Leptospiraceae</taxon>
        <taxon>Leptospira</taxon>
    </lineage>
</organism>
<feature type="domain" description="ATP-grasp" evidence="5">
    <location>
        <begin position="104"/>
        <end position="300"/>
    </location>
</feature>
<dbReference type="Proteomes" id="UP000012138">
    <property type="component" value="Unassembled WGS sequence"/>
</dbReference>
<dbReference type="RefSeq" id="WP_004443918.1">
    <property type="nucleotide sequence ID" value="NZ_AKXB02000038.1"/>
</dbReference>
<dbReference type="Gene3D" id="3.30.470.20">
    <property type="entry name" value="ATP-grasp fold, B domain"/>
    <property type="match status" value="1"/>
</dbReference>
<dbReference type="PROSITE" id="PS50975">
    <property type="entry name" value="ATP_GRASP"/>
    <property type="match status" value="1"/>
</dbReference>
<reference evidence="6 7" key="1">
    <citation type="submission" date="2013-01" db="EMBL/GenBank/DDBJ databases">
        <authorList>
            <person name="Harkins D.M."/>
            <person name="Durkin A.S."/>
            <person name="Brinkac L.M."/>
            <person name="Haft D.H."/>
            <person name="Selengut J.D."/>
            <person name="Sanka R."/>
            <person name="DePew J."/>
            <person name="Purushe J."/>
            <person name="Whelen A.C."/>
            <person name="Vinetz J.M."/>
            <person name="Sutton G.G."/>
            <person name="Nierman W.C."/>
            <person name="Fouts D.E."/>
        </authorList>
    </citation>
    <scope>NUCLEOTIDE SEQUENCE [LARGE SCALE GENOMIC DNA]</scope>
    <source>
        <strain evidence="6 7">2001034031</strain>
    </source>
</reference>
<dbReference type="GO" id="GO:0046872">
    <property type="term" value="F:metal ion binding"/>
    <property type="evidence" value="ECO:0007669"/>
    <property type="project" value="InterPro"/>
</dbReference>
<dbReference type="GO" id="GO:0016874">
    <property type="term" value="F:ligase activity"/>
    <property type="evidence" value="ECO:0007669"/>
    <property type="project" value="UniProtKB-KW"/>
</dbReference>